<dbReference type="SUPFAM" id="SSF51735">
    <property type="entry name" value="NAD(P)-binding Rossmann-fold domains"/>
    <property type="match status" value="1"/>
</dbReference>
<dbReference type="InterPro" id="IPR005888">
    <property type="entry name" value="dTDP_Gluc_deHydtase"/>
</dbReference>
<dbReference type="NCBIfam" id="TIGR01181">
    <property type="entry name" value="dTDP_gluc_dehyt"/>
    <property type="match status" value="1"/>
</dbReference>
<evidence type="ECO:0000256" key="2">
    <source>
        <dbReference type="ARBA" id="ARBA00023027"/>
    </source>
</evidence>
<feature type="domain" description="NAD(P)-binding" evidence="4">
    <location>
        <begin position="5"/>
        <end position="294"/>
    </location>
</feature>
<dbReference type="PROSITE" id="PS00061">
    <property type="entry name" value="ADH_SHORT"/>
    <property type="match status" value="1"/>
</dbReference>
<dbReference type="InterPro" id="IPR036291">
    <property type="entry name" value="NAD(P)-bd_dom_sf"/>
</dbReference>
<feature type="non-terminal residue" evidence="5">
    <location>
        <position position="294"/>
    </location>
</feature>
<dbReference type="AlphaFoldDB" id="A0A382R988"/>
<dbReference type="Pfam" id="PF16363">
    <property type="entry name" value="GDP_Man_Dehyd"/>
    <property type="match status" value="1"/>
</dbReference>
<proteinExistence type="predicted"/>
<reference evidence="5" key="1">
    <citation type="submission" date="2018-05" db="EMBL/GenBank/DDBJ databases">
        <authorList>
            <person name="Lanie J.A."/>
            <person name="Ng W.-L."/>
            <person name="Kazmierczak K.M."/>
            <person name="Andrzejewski T.M."/>
            <person name="Davidsen T.M."/>
            <person name="Wayne K.J."/>
            <person name="Tettelin H."/>
            <person name="Glass J.I."/>
            <person name="Rusch D."/>
            <person name="Podicherti R."/>
            <person name="Tsui H.-C.T."/>
            <person name="Winkler M.E."/>
        </authorList>
    </citation>
    <scope>NUCLEOTIDE SEQUENCE</scope>
</reference>
<dbReference type="Gene3D" id="3.40.50.720">
    <property type="entry name" value="NAD(P)-binding Rossmann-like Domain"/>
    <property type="match status" value="1"/>
</dbReference>
<keyword evidence="3" id="KW-0456">Lyase</keyword>
<protein>
    <recommendedName>
        <fullName evidence="4">NAD(P)-binding domain-containing protein</fullName>
    </recommendedName>
</protein>
<comment type="cofactor">
    <cofactor evidence="1">
        <name>NAD(+)</name>
        <dbReference type="ChEBI" id="CHEBI:57540"/>
    </cofactor>
</comment>
<dbReference type="InterPro" id="IPR020904">
    <property type="entry name" value="Sc_DH/Rdtase_CS"/>
</dbReference>
<organism evidence="5">
    <name type="scientific">marine metagenome</name>
    <dbReference type="NCBI Taxonomy" id="408172"/>
    <lineage>
        <taxon>unclassified sequences</taxon>
        <taxon>metagenomes</taxon>
        <taxon>ecological metagenomes</taxon>
    </lineage>
</organism>
<dbReference type="EMBL" id="UINC01119693">
    <property type="protein sequence ID" value="SVC93707.1"/>
    <property type="molecule type" value="Genomic_DNA"/>
</dbReference>
<evidence type="ECO:0000313" key="5">
    <source>
        <dbReference type="EMBL" id="SVC93707.1"/>
    </source>
</evidence>
<dbReference type="CDD" id="cd05246">
    <property type="entry name" value="dTDP_GD_SDR_e"/>
    <property type="match status" value="1"/>
</dbReference>
<evidence type="ECO:0000256" key="3">
    <source>
        <dbReference type="ARBA" id="ARBA00023239"/>
    </source>
</evidence>
<dbReference type="InterPro" id="IPR016040">
    <property type="entry name" value="NAD(P)-bd_dom"/>
</dbReference>
<dbReference type="GO" id="GO:0009225">
    <property type="term" value="P:nucleotide-sugar metabolic process"/>
    <property type="evidence" value="ECO:0007669"/>
    <property type="project" value="InterPro"/>
</dbReference>
<accession>A0A382R988</accession>
<sequence length="294" mass="32029">MNTILVTGGAGFIGSDLVRLILDEEPETRVLVYDLLTYAGNLDNLKGYLDNPRLEFIKGSICDQDAVRQLLGSGGISHVINLAAESHVDRSILGPKGFAETNVLGTVVLLEAARDAGVKRFVQVSTDEVYGSLGAEGSFTEDSPLAPSSPYSASKAAADHFVEAFGRTFDMPVLITRCSNNYGPFQFPEKLIPLMILNALNDDPLPIYGDGLQVRDWIHVRDHVRALLAVLREGEPGKIYNVGGGNECTNLDVVRSVLGVLGKPESLIRHIEDRPGHDRRYSMNTARLQAELGW</sequence>
<keyword evidence="2" id="KW-0520">NAD</keyword>
<evidence type="ECO:0000259" key="4">
    <source>
        <dbReference type="Pfam" id="PF16363"/>
    </source>
</evidence>
<dbReference type="PANTHER" id="PTHR43000">
    <property type="entry name" value="DTDP-D-GLUCOSE 4,6-DEHYDRATASE-RELATED"/>
    <property type="match status" value="1"/>
</dbReference>
<evidence type="ECO:0000256" key="1">
    <source>
        <dbReference type="ARBA" id="ARBA00001911"/>
    </source>
</evidence>
<name>A0A382R988_9ZZZZ</name>
<dbReference type="GO" id="GO:0008460">
    <property type="term" value="F:dTDP-glucose 4,6-dehydratase activity"/>
    <property type="evidence" value="ECO:0007669"/>
    <property type="project" value="InterPro"/>
</dbReference>
<dbReference type="Gene3D" id="3.90.25.10">
    <property type="entry name" value="UDP-galactose 4-epimerase, domain 1"/>
    <property type="match status" value="1"/>
</dbReference>
<gene>
    <name evidence="5" type="ORF">METZ01_LOCUS346561</name>
</gene>